<accession>A0A2X0PEC6</accession>
<dbReference type="GO" id="GO:0006297">
    <property type="term" value="P:nucleotide-excision repair, DNA gap filling"/>
    <property type="evidence" value="ECO:0007669"/>
    <property type="project" value="TreeGrafter"/>
</dbReference>
<gene>
    <name evidence="1" type="primary">BQ5605_C008g05309</name>
    <name evidence="1" type="ORF">BQ5605_C008G05309</name>
</gene>
<dbReference type="Gene3D" id="3.30.342.10">
    <property type="entry name" value="DNA Polymerase, chain B, domain 1"/>
    <property type="match status" value="1"/>
</dbReference>
<dbReference type="GO" id="GO:0008296">
    <property type="term" value="F:3'-5'-DNA exonuclease activity"/>
    <property type="evidence" value="ECO:0007669"/>
    <property type="project" value="TreeGrafter"/>
</dbReference>
<dbReference type="AlphaFoldDB" id="A0A2X0PEC6"/>
<dbReference type="GO" id="GO:0006287">
    <property type="term" value="P:base-excision repair, gap-filling"/>
    <property type="evidence" value="ECO:0007669"/>
    <property type="project" value="TreeGrafter"/>
</dbReference>
<keyword evidence="2" id="KW-1185">Reference proteome</keyword>
<dbReference type="InterPro" id="IPR012337">
    <property type="entry name" value="RNaseH-like_sf"/>
</dbReference>
<sequence length="247" mass="27240">MAQIFKQIELEEHVVPGTVPQIRAFGVTQAGHFVLLHITGFMPYFWIAAPKGFVNDLCAPLMGHLNAMIPGDLNPVHSIKVAHKRSLWGYKGDGTVPFIKITISDLRAYPKVRGAFERGEVNFQELFTAEAVMTYESNIAYTLRFMIDHGVLRLPRPLRFCRIGSEGDSSGDEDHALHDGAHGTCTVTDLNSPSTAPTSFDSFDKEKESVLATLAERTFRDEYSPVGIGAPAYAIVFEGVRARESSP</sequence>
<dbReference type="PANTHER" id="PTHR10322">
    <property type="entry name" value="DNA POLYMERASE CATALYTIC SUBUNIT"/>
    <property type="match status" value="1"/>
</dbReference>
<organism evidence="1 2">
    <name type="scientific">Microbotryum silenes-dioicae</name>
    <dbReference type="NCBI Taxonomy" id="796604"/>
    <lineage>
        <taxon>Eukaryota</taxon>
        <taxon>Fungi</taxon>
        <taxon>Dikarya</taxon>
        <taxon>Basidiomycota</taxon>
        <taxon>Pucciniomycotina</taxon>
        <taxon>Microbotryomycetes</taxon>
        <taxon>Microbotryales</taxon>
        <taxon>Microbotryaceae</taxon>
        <taxon>Microbotryum</taxon>
    </lineage>
</organism>
<dbReference type="InterPro" id="IPR050240">
    <property type="entry name" value="DNA_pol_type-B"/>
</dbReference>
<dbReference type="GO" id="GO:0003887">
    <property type="term" value="F:DNA-directed DNA polymerase activity"/>
    <property type="evidence" value="ECO:0007669"/>
    <property type="project" value="TreeGrafter"/>
</dbReference>
<dbReference type="PANTHER" id="PTHR10322:SF23">
    <property type="entry name" value="DNA POLYMERASE DELTA CATALYTIC SUBUNIT"/>
    <property type="match status" value="1"/>
</dbReference>
<dbReference type="Proteomes" id="UP000249464">
    <property type="component" value="Unassembled WGS sequence"/>
</dbReference>
<dbReference type="GO" id="GO:0045004">
    <property type="term" value="P:DNA replication proofreading"/>
    <property type="evidence" value="ECO:0007669"/>
    <property type="project" value="TreeGrafter"/>
</dbReference>
<name>A0A2X0PEC6_9BASI</name>
<evidence type="ECO:0000313" key="1">
    <source>
        <dbReference type="EMBL" id="SGY80136.1"/>
    </source>
</evidence>
<reference evidence="1 2" key="1">
    <citation type="submission" date="2016-11" db="EMBL/GenBank/DDBJ databases">
        <authorList>
            <person name="Jaros S."/>
            <person name="Januszkiewicz K."/>
            <person name="Wedrychowicz H."/>
        </authorList>
    </citation>
    <scope>NUCLEOTIDE SEQUENCE [LARGE SCALE GENOMIC DNA]</scope>
</reference>
<dbReference type="STRING" id="796604.A0A2X0PEC6"/>
<protein>
    <submittedName>
        <fullName evidence="1">BQ5605_C008g05309 protein</fullName>
    </submittedName>
</protein>
<evidence type="ECO:0000313" key="2">
    <source>
        <dbReference type="Proteomes" id="UP000249464"/>
    </source>
</evidence>
<dbReference type="GO" id="GO:0043625">
    <property type="term" value="C:delta DNA polymerase complex"/>
    <property type="evidence" value="ECO:0007669"/>
    <property type="project" value="TreeGrafter"/>
</dbReference>
<proteinExistence type="predicted"/>
<dbReference type="SUPFAM" id="SSF53098">
    <property type="entry name" value="Ribonuclease H-like"/>
    <property type="match status" value="1"/>
</dbReference>
<dbReference type="EMBL" id="FQNC01000048">
    <property type="protein sequence ID" value="SGY80136.1"/>
    <property type="molecule type" value="Genomic_DNA"/>
</dbReference>